<evidence type="ECO:0000256" key="1">
    <source>
        <dbReference type="SAM" id="MobiDB-lite"/>
    </source>
</evidence>
<dbReference type="Proteomes" id="UP001431783">
    <property type="component" value="Unassembled WGS sequence"/>
</dbReference>
<dbReference type="Gene3D" id="1.10.443.10">
    <property type="entry name" value="Intergrase catalytic core"/>
    <property type="match status" value="1"/>
</dbReference>
<comment type="caution">
    <text evidence="2">The sequence shown here is derived from an EMBL/GenBank/DDBJ whole genome shotgun (WGS) entry which is preliminary data.</text>
</comment>
<feature type="region of interest" description="Disordered" evidence="1">
    <location>
        <begin position="417"/>
        <end position="454"/>
    </location>
</feature>
<accession>A0AAW1UBR4</accession>
<protein>
    <submittedName>
        <fullName evidence="2">Uncharacterized protein</fullName>
    </submittedName>
</protein>
<dbReference type="GO" id="GO:0015074">
    <property type="term" value="P:DNA integration"/>
    <property type="evidence" value="ECO:0007669"/>
    <property type="project" value="InterPro"/>
</dbReference>
<dbReference type="GO" id="GO:0003677">
    <property type="term" value="F:DNA binding"/>
    <property type="evidence" value="ECO:0007669"/>
    <property type="project" value="InterPro"/>
</dbReference>
<keyword evidence="3" id="KW-1185">Reference proteome</keyword>
<evidence type="ECO:0000313" key="2">
    <source>
        <dbReference type="EMBL" id="KAK9878058.1"/>
    </source>
</evidence>
<dbReference type="EMBL" id="JARQZJ010000045">
    <property type="protein sequence ID" value="KAK9878058.1"/>
    <property type="molecule type" value="Genomic_DNA"/>
</dbReference>
<gene>
    <name evidence="2" type="ORF">WA026_020686</name>
</gene>
<dbReference type="PANTHER" id="PTHR33480">
    <property type="entry name" value="SET DOMAIN-CONTAINING PROTEIN-RELATED"/>
    <property type="match status" value="1"/>
</dbReference>
<evidence type="ECO:0000313" key="3">
    <source>
        <dbReference type="Proteomes" id="UP001431783"/>
    </source>
</evidence>
<proteinExistence type="predicted"/>
<dbReference type="PANTHER" id="PTHR33480:SF1">
    <property type="entry name" value="TYR RECOMBINASE DOMAIN-CONTAINING PROTEIN"/>
    <property type="match status" value="1"/>
</dbReference>
<reference evidence="2 3" key="1">
    <citation type="submission" date="2023-03" db="EMBL/GenBank/DDBJ databases">
        <title>Genome insight into feeding habits of ladybird beetles.</title>
        <authorList>
            <person name="Li H.-S."/>
            <person name="Huang Y.-H."/>
            <person name="Pang H."/>
        </authorList>
    </citation>
    <scope>NUCLEOTIDE SEQUENCE [LARGE SCALE GENOMIC DNA]</scope>
    <source>
        <strain evidence="2">SYSU_2023b</strain>
        <tissue evidence="2">Whole body</tissue>
    </source>
</reference>
<dbReference type="GO" id="GO:0006310">
    <property type="term" value="P:DNA recombination"/>
    <property type="evidence" value="ECO:0007669"/>
    <property type="project" value="InterPro"/>
</dbReference>
<feature type="region of interest" description="Disordered" evidence="1">
    <location>
        <begin position="359"/>
        <end position="379"/>
    </location>
</feature>
<dbReference type="AlphaFoldDB" id="A0AAW1UBR4"/>
<name>A0AAW1UBR4_9CUCU</name>
<organism evidence="2 3">
    <name type="scientific">Henosepilachna vigintioctopunctata</name>
    <dbReference type="NCBI Taxonomy" id="420089"/>
    <lineage>
        <taxon>Eukaryota</taxon>
        <taxon>Metazoa</taxon>
        <taxon>Ecdysozoa</taxon>
        <taxon>Arthropoda</taxon>
        <taxon>Hexapoda</taxon>
        <taxon>Insecta</taxon>
        <taxon>Pterygota</taxon>
        <taxon>Neoptera</taxon>
        <taxon>Endopterygota</taxon>
        <taxon>Coleoptera</taxon>
        <taxon>Polyphaga</taxon>
        <taxon>Cucujiformia</taxon>
        <taxon>Coccinelloidea</taxon>
        <taxon>Coccinellidae</taxon>
        <taxon>Epilachninae</taxon>
        <taxon>Epilachnini</taxon>
        <taxon>Henosepilachna</taxon>
    </lineage>
</organism>
<dbReference type="InterPro" id="IPR013762">
    <property type="entry name" value="Integrase-like_cat_sf"/>
</dbReference>
<sequence>MCIRVGEFHNKDHIRAQLRLLGRFMLRVKVHDNNIRNCKELIHSRNIDTILKAINDIAQFDKNSCIFKHSTNARSLLNELKKIIGIVESESDRTEDDGLMERAAGLSRRIKQELAPYINRICKNSENRLRRLKQQKNRKLPDNLEIKSYLRVLLRNILSYKRKLKDNFSLRSWINLAETLLVYLAVFNKKRLGETQRIEIADFYNREVVDEGDLKNLDKRRKICQNRFQGKARQLNCLVNREKNILPGIELLLKYRKEAGVHPKNRFLFGRPSKTEINITFETYKCHRRFCKLAKISSENLSFTKLRKHLATEVAKAGTSQEEEMRVSTYMSHDFNIHKKVYDHSATLVDITKVSKHLERTTDWKSPGPSNHTRDNLDIQSKAVHKYKDEIETSDHPTLDDEKCLDWHFPKTTDWKPPGPSCQLKKKQKVTYKNIDSNDSSSDEDDSINSLDHTKDKLVIQSKVAHKYKNRTMEMRKTKTSDPPTTDDVEKCLGKFCKRKLWTSEEKEIARKFFLGGNK</sequence>